<accession>A0AAQ3JWG8</accession>
<gene>
    <name evidence="3" type="ORF">Cni_G04763</name>
</gene>
<evidence type="ECO:0000313" key="3">
    <source>
        <dbReference type="EMBL" id="WOK96056.1"/>
    </source>
</evidence>
<protein>
    <submittedName>
        <fullName evidence="3">Uncharacterized protein</fullName>
    </submittedName>
</protein>
<keyword evidence="2" id="KW-0812">Transmembrane</keyword>
<feature type="region of interest" description="Disordered" evidence="1">
    <location>
        <begin position="155"/>
        <end position="176"/>
    </location>
</feature>
<keyword evidence="2" id="KW-1133">Transmembrane helix</keyword>
<name>A0AAQ3JWG8_9LILI</name>
<feature type="transmembrane region" description="Helical" evidence="2">
    <location>
        <begin position="79"/>
        <end position="107"/>
    </location>
</feature>
<feature type="compositionally biased region" description="Basic residues" evidence="1">
    <location>
        <begin position="155"/>
        <end position="166"/>
    </location>
</feature>
<evidence type="ECO:0000256" key="2">
    <source>
        <dbReference type="SAM" id="Phobius"/>
    </source>
</evidence>
<proteinExistence type="predicted"/>
<keyword evidence="4" id="KW-1185">Reference proteome</keyword>
<dbReference type="AlphaFoldDB" id="A0AAQ3JWG8"/>
<evidence type="ECO:0000256" key="1">
    <source>
        <dbReference type="SAM" id="MobiDB-lite"/>
    </source>
</evidence>
<reference evidence="3 4" key="1">
    <citation type="submission" date="2023-10" db="EMBL/GenBank/DDBJ databases">
        <title>Chromosome-scale genome assembly provides insights into flower coloration mechanisms of Canna indica.</title>
        <authorList>
            <person name="Li C."/>
        </authorList>
    </citation>
    <scope>NUCLEOTIDE SEQUENCE [LARGE SCALE GENOMIC DNA]</scope>
    <source>
        <tissue evidence="3">Flower</tissue>
    </source>
</reference>
<evidence type="ECO:0000313" key="4">
    <source>
        <dbReference type="Proteomes" id="UP001327560"/>
    </source>
</evidence>
<dbReference type="Proteomes" id="UP001327560">
    <property type="component" value="Chromosome 2"/>
</dbReference>
<dbReference type="PANTHER" id="PTHR33825">
    <property type="entry name" value="CHITINASE-LIKE PROTEIN"/>
    <property type="match status" value="1"/>
</dbReference>
<sequence length="176" mass="18644">MLLSFPPTLRPTLVPAAGPRPAPPLPRRRALLPIISAFHSQNGGSSPASSGSNPVLVAQSAPPPFPANLGLRRDPELGFFSLIFVMSMAVGSFVSLSIISLPALLALKRLAVSAEKLSKVVSEEVPGTLSSLKLSGLEINDLTLQLNVLKQRITGKQHGKRARKKPSSQGGREMVE</sequence>
<organism evidence="3 4">
    <name type="scientific">Canna indica</name>
    <name type="common">Indian-shot</name>
    <dbReference type="NCBI Taxonomy" id="4628"/>
    <lineage>
        <taxon>Eukaryota</taxon>
        <taxon>Viridiplantae</taxon>
        <taxon>Streptophyta</taxon>
        <taxon>Embryophyta</taxon>
        <taxon>Tracheophyta</taxon>
        <taxon>Spermatophyta</taxon>
        <taxon>Magnoliopsida</taxon>
        <taxon>Liliopsida</taxon>
        <taxon>Zingiberales</taxon>
        <taxon>Cannaceae</taxon>
        <taxon>Canna</taxon>
    </lineage>
</organism>
<dbReference type="PANTHER" id="PTHR33825:SF4">
    <property type="entry name" value="OS05G0137600 PROTEIN"/>
    <property type="match status" value="1"/>
</dbReference>
<keyword evidence="2" id="KW-0472">Membrane</keyword>
<dbReference type="EMBL" id="CP136891">
    <property type="protein sequence ID" value="WOK96056.1"/>
    <property type="molecule type" value="Genomic_DNA"/>
</dbReference>